<evidence type="ECO:0000313" key="1">
    <source>
        <dbReference type="EMBL" id="RMI30037.1"/>
    </source>
</evidence>
<proteinExistence type="predicted"/>
<comment type="caution">
    <text evidence="1">The sequence shown here is derived from an EMBL/GenBank/DDBJ whole genome shotgun (WGS) entry which is preliminary data.</text>
</comment>
<dbReference type="AlphaFoldDB" id="A0A3M2KWU6"/>
<organism evidence="1 2">
    <name type="scientific">Nocardia stercoris</name>
    <dbReference type="NCBI Taxonomy" id="2483361"/>
    <lineage>
        <taxon>Bacteria</taxon>
        <taxon>Bacillati</taxon>
        <taxon>Actinomycetota</taxon>
        <taxon>Actinomycetes</taxon>
        <taxon>Mycobacteriales</taxon>
        <taxon>Nocardiaceae</taxon>
        <taxon>Nocardia</taxon>
    </lineage>
</organism>
<sequence>MTTYVSGNRVDRVAEADFDVRLSPMSGDEVAAFYRDLRPVVGALDDATDSEIEVDSTFSQRPAVCSSACDAITTVKVTPHPFVTITLPPGAVPVQPDAFVSYTQDGLAEPVHECSGVAQSAVPAARMWIAGSSPDRVRICVFGRICGRCWAGPARMCWWRPSTPVSPGAALRSGARCGGSTGLRSGSGTAVELASPIELASPTDRANDQLIVRSGRTGPSATVFMFGELLS</sequence>
<gene>
    <name evidence="1" type="ORF">EBN03_22600</name>
</gene>
<protein>
    <submittedName>
        <fullName evidence="1">Uncharacterized protein</fullName>
    </submittedName>
</protein>
<reference evidence="1 2" key="1">
    <citation type="submission" date="2018-10" db="EMBL/GenBank/DDBJ databases">
        <title>Isolation from cow dung.</title>
        <authorList>
            <person name="Ling L."/>
        </authorList>
    </citation>
    <scope>NUCLEOTIDE SEQUENCE [LARGE SCALE GENOMIC DNA]</scope>
    <source>
        <strain evidence="1 2">NEAU-LL90</strain>
    </source>
</reference>
<dbReference type="Proteomes" id="UP000279275">
    <property type="component" value="Unassembled WGS sequence"/>
</dbReference>
<keyword evidence="2" id="KW-1185">Reference proteome</keyword>
<name>A0A3M2KWU6_9NOCA</name>
<dbReference type="EMBL" id="RFFH01000011">
    <property type="protein sequence ID" value="RMI30037.1"/>
    <property type="molecule type" value="Genomic_DNA"/>
</dbReference>
<accession>A0A3M2KWU6</accession>
<evidence type="ECO:0000313" key="2">
    <source>
        <dbReference type="Proteomes" id="UP000279275"/>
    </source>
</evidence>